<evidence type="ECO:0000259" key="2">
    <source>
        <dbReference type="Pfam" id="PF00004"/>
    </source>
</evidence>
<proteinExistence type="predicted"/>
<dbReference type="Gene3D" id="3.40.50.300">
    <property type="entry name" value="P-loop containing nucleotide triphosphate hydrolases"/>
    <property type="match status" value="1"/>
</dbReference>
<dbReference type="SUPFAM" id="SSF52540">
    <property type="entry name" value="P-loop containing nucleoside triphosphate hydrolases"/>
    <property type="match status" value="1"/>
</dbReference>
<dbReference type="Pfam" id="PF00004">
    <property type="entry name" value="AAA"/>
    <property type="match status" value="1"/>
</dbReference>
<organism evidence="3 4">
    <name type="scientific">Malus domestica</name>
    <name type="common">Apple</name>
    <name type="synonym">Pyrus malus</name>
    <dbReference type="NCBI Taxonomy" id="3750"/>
    <lineage>
        <taxon>Eukaryota</taxon>
        <taxon>Viridiplantae</taxon>
        <taxon>Streptophyta</taxon>
        <taxon>Embryophyta</taxon>
        <taxon>Tracheophyta</taxon>
        <taxon>Spermatophyta</taxon>
        <taxon>Magnoliopsida</taxon>
        <taxon>eudicotyledons</taxon>
        <taxon>Gunneridae</taxon>
        <taxon>Pentapetalae</taxon>
        <taxon>rosids</taxon>
        <taxon>fabids</taxon>
        <taxon>Rosales</taxon>
        <taxon>Rosaceae</taxon>
        <taxon>Amygdaloideae</taxon>
        <taxon>Maleae</taxon>
        <taxon>Malus</taxon>
    </lineage>
</organism>
<dbReference type="AlphaFoldDB" id="A0A498HNB9"/>
<dbReference type="GO" id="GO:0005524">
    <property type="term" value="F:ATP binding"/>
    <property type="evidence" value="ECO:0007669"/>
    <property type="project" value="InterPro"/>
</dbReference>
<dbReference type="InterPro" id="IPR050747">
    <property type="entry name" value="Mitochondrial_chaperone_BCS1"/>
</dbReference>
<feature type="domain" description="ATPase AAA-type core" evidence="2">
    <location>
        <begin position="124"/>
        <end position="241"/>
    </location>
</feature>
<keyword evidence="4" id="KW-1185">Reference proteome</keyword>
<gene>
    <name evidence="3" type="ORF">DVH24_015667</name>
</gene>
<accession>A0A498HNB9</accession>
<evidence type="ECO:0000313" key="4">
    <source>
        <dbReference type="Proteomes" id="UP000290289"/>
    </source>
</evidence>
<feature type="compositionally biased region" description="Basic and acidic residues" evidence="1">
    <location>
        <begin position="270"/>
        <end position="288"/>
    </location>
</feature>
<reference evidence="3 4" key="1">
    <citation type="submission" date="2018-10" db="EMBL/GenBank/DDBJ databases">
        <title>A high-quality apple genome assembly.</title>
        <authorList>
            <person name="Hu J."/>
        </authorList>
    </citation>
    <scope>NUCLEOTIDE SEQUENCE [LARGE SCALE GENOMIC DNA]</scope>
    <source>
        <strain evidence="4">cv. HFTH1</strain>
        <tissue evidence="3">Young leaf</tissue>
    </source>
</reference>
<dbReference type="Proteomes" id="UP000290289">
    <property type="component" value="Chromosome 16"/>
</dbReference>
<dbReference type="GO" id="GO:0016887">
    <property type="term" value="F:ATP hydrolysis activity"/>
    <property type="evidence" value="ECO:0007669"/>
    <property type="project" value="InterPro"/>
</dbReference>
<dbReference type="EMBL" id="RDQH01000342">
    <property type="protein sequence ID" value="RXH71045.1"/>
    <property type="molecule type" value="Genomic_DNA"/>
</dbReference>
<dbReference type="InterPro" id="IPR003959">
    <property type="entry name" value="ATPase_AAA_core"/>
</dbReference>
<name>A0A498HNB9_MALDO</name>
<dbReference type="STRING" id="3750.A0A498HNB9"/>
<feature type="region of interest" description="Disordered" evidence="1">
    <location>
        <begin position="260"/>
        <end position="288"/>
    </location>
</feature>
<dbReference type="PANTHER" id="PTHR23070">
    <property type="entry name" value="BCS1 AAA-TYPE ATPASE"/>
    <property type="match status" value="1"/>
</dbReference>
<protein>
    <recommendedName>
        <fullName evidence="2">ATPase AAA-type core domain-containing protein</fullName>
    </recommendedName>
</protein>
<comment type="caution">
    <text evidence="3">The sequence shown here is derived from an EMBL/GenBank/DDBJ whole genome shotgun (WGS) entry which is preliminary data.</text>
</comment>
<sequence length="288" mass="33101">MQENQLYGRVIDYLNSLTSIEELDFANLVTRKKPNEIVFQLDPNQTIEDDFIGAKVMWQIEGSGAGGSRNLILKVRKADKRRILRLYLQRIHIVAVELEQKKLELKLYMNYYHRLGRVWKRSFLLYGPSGTGKSSFVVAMANFLGYDVYDLDLSRVKDDSELKILLLQTITKSVIVIEDLDQYIAEKPASLSFSGISNFMDVLLNSCCAEERVMVFTMNTKDHVDLAFLRPGWIDIRIHSPLRFWSIRKSGDELCRGEGAQALRGGFKKPKTEKTENQTKPNEKTEPN</sequence>
<evidence type="ECO:0000313" key="3">
    <source>
        <dbReference type="EMBL" id="RXH71045.1"/>
    </source>
</evidence>
<evidence type="ECO:0000256" key="1">
    <source>
        <dbReference type="SAM" id="MobiDB-lite"/>
    </source>
</evidence>
<dbReference type="InterPro" id="IPR027417">
    <property type="entry name" value="P-loop_NTPase"/>
</dbReference>